<name>A0ACC2TC01_9FUNG</name>
<keyword evidence="2" id="KW-1185">Reference proteome</keyword>
<gene>
    <name evidence="1" type="ORF">DSO57_1030440</name>
</gene>
<organism evidence="1 2">
    <name type="scientific">Entomophthora muscae</name>
    <dbReference type="NCBI Taxonomy" id="34485"/>
    <lineage>
        <taxon>Eukaryota</taxon>
        <taxon>Fungi</taxon>
        <taxon>Fungi incertae sedis</taxon>
        <taxon>Zoopagomycota</taxon>
        <taxon>Entomophthoromycotina</taxon>
        <taxon>Entomophthoromycetes</taxon>
        <taxon>Entomophthorales</taxon>
        <taxon>Entomophthoraceae</taxon>
        <taxon>Entomophthora</taxon>
    </lineage>
</organism>
<dbReference type="EMBL" id="QTSX02003049">
    <property type="protein sequence ID" value="KAJ9072125.1"/>
    <property type="molecule type" value="Genomic_DNA"/>
</dbReference>
<comment type="caution">
    <text evidence="1">The sequence shown here is derived from an EMBL/GenBank/DDBJ whole genome shotgun (WGS) entry which is preliminary data.</text>
</comment>
<sequence>MDPLNYIDDQSTTIFETLSINEIKKSLAVSKNQIKIDQEVLRQCARNSYPNLLNATELIHSLDNLSRRLVFNSKKPEAVTSTEQEGSSDFSSLKESTALELEHVFKISKKIKLLVDIPEQIWNALEGLRFLEASKLCLFAEETYEELTSSTISSCLTPVLKVFPVISSQWDILQNVRASVSYKARKMLQSVAFNPEEFFKCLVAIFYIDGLSLIDTINVFLESREQAIWRIFSETSEASDFHSAAEFLQQIIYIVHATMRGTLHFFIINGAVFFSEDSFTVLKRKLPRSFSTSNYPLFSIRLNWSEISLFLNEACTDVIDFRVLDAPPKRTSGTDASLVDINAVAESWFRSLCDSMQPKIDLVLKQLSTPSLASQVHHFLGQLLDDLHVPSLMDTEFSGLFSRLGTRMWQHVFHSCLLKSTSDAFKNIISQNYGFQNELKHDLINANSHIPQDFSASLWDIEPASTRHLKQQLSSQLSGHAPFITSVYQKVMTSSNELCAAYCSILSGPRSYPLFEFSSSAQESYISFLEEWCSFIENILEEQIDHRNKMQLGKLLLLFKKFTEELQSEDHWLREYSFSEESRLQVLDGHIYTLSSASYKDWYIQTSSTVKQRLTAEWLGTFEWIIAQEVPAHFIQDSSVGLGYLPSQATSSLVAILFDLNNIIFSGLGATIQKDVVQNLCHQIWLGVWPELSDLLQKWSFDSPTVSVLQGMFDMQFLYLLLIGSDNTNEFLSPVMYIGERANESMKDNIKSEVAKYYTTTVGLLGSIASDTMPSSVRDLAKASPFHNVLAMAAPWQRFRLID</sequence>
<evidence type="ECO:0000313" key="1">
    <source>
        <dbReference type="EMBL" id="KAJ9072125.1"/>
    </source>
</evidence>
<dbReference type="Proteomes" id="UP001165960">
    <property type="component" value="Unassembled WGS sequence"/>
</dbReference>
<reference evidence="1" key="1">
    <citation type="submission" date="2022-04" db="EMBL/GenBank/DDBJ databases">
        <title>Genome of the entomopathogenic fungus Entomophthora muscae.</title>
        <authorList>
            <person name="Elya C."/>
            <person name="Lovett B.R."/>
            <person name="Lee E."/>
            <person name="Macias A.M."/>
            <person name="Hajek A.E."/>
            <person name="De Bivort B.L."/>
            <person name="Kasson M.T."/>
            <person name="De Fine Licht H.H."/>
            <person name="Stajich J.E."/>
        </authorList>
    </citation>
    <scope>NUCLEOTIDE SEQUENCE</scope>
    <source>
        <strain evidence="1">Berkeley</strain>
    </source>
</reference>
<accession>A0ACC2TC01</accession>
<proteinExistence type="predicted"/>
<protein>
    <submittedName>
        <fullName evidence="1">Uncharacterized protein</fullName>
    </submittedName>
</protein>
<evidence type="ECO:0000313" key="2">
    <source>
        <dbReference type="Proteomes" id="UP001165960"/>
    </source>
</evidence>